<dbReference type="EMBL" id="JAJAGQ010000004">
    <property type="protein sequence ID" value="KAJ8566130.1"/>
    <property type="molecule type" value="Genomic_DNA"/>
</dbReference>
<evidence type="ECO:0000313" key="1">
    <source>
        <dbReference type="EMBL" id="KAJ8566130.1"/>
    </source>
</evidence>
<gene>
    <name evidence="1" type="ORF">K7X08_037245</name>
</gene>
<name>A0A9Q1MR62_9SOLA</name>
<evidence type="ECO:0000313" key="2">
    <source>
        <dbReference type="Proteomes" id="UP001152561"/>
    </source>
</evidence>
<organism evidence="1 2">
    <name type="scientific">Anisodus acutangulus</name>
    <dbReference type="NCBI Taxonomy" id="402998"/>
    <lineage>
        <taxon>Eukaryota</taxon>
        <taxon>Viridiplantae</taxon>
        <taxon>Streptophyta</taxon>
        <taxon>Embryophyta</taxon>
        <taxon>Tracheophyta</taxon>
        <taxon>Spermatophyta</taxon>
        <taxon>Magnoliopsida</taxon>
        <taxon>eudicotyledons</taxon>
        <taxon>Gunneridae</taxon>
        <taxon>Pentapetalae</taxon>
        <taxon>asterids</taxon>
        <taxon>lamiids</taxon>
        <taxon>Solanales</taxon>
        <taxon>Solanaceae</taxon>
        <taxon>Solanoideae</taxon>
        <taxon>Hyoscyameae</taxon>
        <taxon>Anisodus</taxon>
    </lineage>
</organism>
<protein>
    <submittedName>
        <fullName evidence="1">Uncharacterized protein</fullName>
    </submittedName>
</protein>
<reference evidence="2" key="1">
    <citation type="journal article" date="2023" name="Proc. Natl. Acad. Sci. U.S.A.">
        <title>Genomic and structural basis for evolution of tropane alkaloid biosynthesis.</title>
        <authorList>
            <person name="Wanga Y.-J."/>
            <person name="Taina T."/>
            <person name="Yua J.-Y."/>
            <person name="Lia J."/>
            <person name="Xua B."/>
            <person name="Chenc J."/>
            <person name="D'Auriad J.C."/>
            <person name="Huanga J.-P."/>
            <person name="Huanga S.-X."/>
        </authorList>
    </citation>
    <scope>NUCLEOTIDE SEQUENCE [LARGE SCALE GENOMIC DNA]</scope>
    <source>
        <strain evidence="2">cv. KIB-2019</strain>
    </source>
</reference>
<accession>A0A9Q1MR62</accession>
<dbReference type="AlphaFoldDB" id="A0A9Q1MR62"/>
<dbReference type="Proteomes" id="UP001152561">
    <property type="component" value="Unassembled WGS sequence"/>
</dbReference>
<proteinExistence type="predicted"/>
<keyword evidence="2" id="KW-1185">Reference proteome</keyword>
<sequence>MFDVICDDLVSLTYTYSRFTELPDPSQLTPCSGISRILGVLEPSLNSAVKSLEKAICFLFVFLNAFLSLTRETNEKEKRWSKLCLLGSVGASMVCG</sequence>
<comment type="caution">
    <text evidence="1">The sequence shown here is derived from an EMBL/GenBank/DDBJ whole genome shotgun (WGS) entry which is preliminary data.</text>
</comment>